<reference evidence="1" key="1">
    <citation type="submission" date="2024-05" db="EMBL/GenBank/DDBJ databases">
        <title>Isolation and characterization of Sporomusa carbonis sp. nov., a carboxydotrophic hydrogenogen in the genus of Sporomusa isolated from a charcoal burning pile.</title>
        <authorList>
            <person name="Boeer T."/>
            <person name="Rosenbaum F."/>
            <person name="Eysell L."/>
            <person name="Mueller V."/>
            <person name="Daniel R."/>
            <person name="Poehlein A."/>
        </authorList>
    </citation>
    <scope>NUCLEOTIDE SEQUENCE [LARGE SCALE GENOMIC DNA]</scope>
    <source>
        <strain evidence="1">DSM 10669</strain>
    </source>
</reference>
<accession>A0ABZ3IIX8</accession>
<name>A0ABZ3IIX8_9FIRM</name>
<sequence length="79" mass="9068">MADTKKYYSVNQLPAVLTAQHIATYLGISRTRVYELFQLIPSVGGIPNFDIGLSKRVERQDFINWIQDRKQEKVNKQAG</sequence>
<organism evidence="1 2">
    <name type="scientific">Sporomusa silvacetica DSM 10669</name>
    <dbReference type="NCBI Taxonomy" id="1123289"/>
    <lineage>
        <taxon>Bacteria</taxon>
        <taxon>Bacillati</taxon>
        <taxon>Bacillota</taxon>
        <taxon>Negativicutes</taxon>
        <taxon>Selenomonadales</taxon>
        <taxon>Sporomusaceae</taxon>
        <taxon>Sporomusa</taxon>
    </lineage>
</organism>
<gene>
    <name evidence="1" type="ORF">SPSIL_014790</name>
</gene>
<protein>
    <recommendedName>
        <fullName evidence="3">Helix-turn-helix domain protein</fullName>
    </recommendedName>
</protein>
<proteinExistence type="predicted"/>
<dbReference type="EMBL" id="CP155573">
    <property type="protein sequence ID" value="XFO65369.1"/>
    <property type="molecule type" value="Genomic_DNA"/>
</dbReference>
<evidence type="ECO:0000313" key="1">
    <source>
        <dbReference type="EMBL" id="XFO65369.1"/>
    </source>
</evidence>
<dbReference type="RefSeq" id="WP_094603431.1">
    <property type="nucleotide sequence ID" value="NZ_CP155573.1"/>
</dbReference>
<dbReference type="Proteomes" id="UP000216752">
    <property type="component" value="Chromosome"/>
</dbReference>
<evidence type="ECO:0008006" key="3">
    <source>
        <dbReference type="Google" id="ProtNLM"/>
    </source>
</evidence>
<keyword evidence="2" id="KW-1185">Reference proteome</keyword>
<evidence type="ECO:0000313" key="2">
    <source>
        <dbReference type="Proteomes" id="UP000216752"/>
    </source>
</evidence>